<evidence type="ECO:0008006" key="3">
    <source>
        <dbReference type="Google" id="ProtNLM"/>
    </source>
</evidence>
<dbReference type="Proteomes" id="UP001499854">
    <property type="component" value="Unassembled WGS sequence"/>
</dbReference>
<evidence type="ECO:0000313" key="1">
    <source>
        <dbReference type="EMBL" id="GAA1975698.1"/>
    </source>
</evidence>
<proteinExistence type="predicted"/>
<organism evidence="1 2">
    <name type="scientific">Catenulispora subtropica</name>
    <dbReference type="NCBI Taxonomy" id="450798"/>
    <lineage>
        <taxon>Bacteria</taxon>
        <taxon>Bacillati</taxon>
        <taxon>Actinomycetota</taxon>
        <taxon>Actinomycetes</taxon>
        <taxon>Catenulisporales</taxon>
        <taxon>Catenulisporaceae</taxon>
        <taxon>Catenulispora</taxon>
    </lineage>
</organism>
<name>A0ABN2RVP7_9ACTN</name>
<reference evidence="1 2" key="1">
    <citation type="journal article" date="2019" name="Int. J. Syst. Evol. Microbiol.">
        <title>The Global Catalogue of Microorganisms (GCM) 10K type strain sequencing project: providing services to taxonomists for standard genome sequencing and annotation.</title>
        <authorList>
            <consortium name="The Broad Institute Genomics Platform"/>
            <consortium name="The Broad Institute Genome Sequencing Center for Infectious Disease"/>
            <person name="Wu L."/>
            <person name="Ma J."/>
        </authorList>
    </citation>
    <scope>NUCLEOTIDE SEQUENCE [LARGE SCALE GENOMIC DNA]</scope>
    <source>
        <strain evidence="1 2">JCM 16013</strain>
    </source>
</reference>
<keyword evidence="2" id="KW-1185">Reference proteome</keyword>
<gene>
    <name evidence="1" type="ORF">GCM10009838_39880</name>
</gene>
<comment type="caution">
    <text evidence="1">The sequence shown here is derived from an EMBL/GenBank/DDBJ whole genome shotgun (WGS) entry which is preliminary data.</text>
</comment>
<accession>A0ABN2RVP7</accession>
<sequence>MTSTTTAAVTRTVADAAAEPVRLHADHNALKRLGNWTTADRFEVRARRGSVVLDLRSPQLPAGELVVDLDLDRAMVKLLVPDGTVVEDGDIVWTGSGKVKDGVGRQYARTGEAPEGGRRVRLIGRIHDGEVRVARGGVAMLAAMFSREYVEDLKRAHREGTMPTVDDPTRIA</sequence>
<protein>
    <recommendedName>
        <fullName evidence="3">Cell wall-active antibiotics response LiaF-like C-terminal domain-containing protein</fullName>
    </recommendedName>
</protein>
<evidence type="ECO:0000313" key="2">
    <source>
        <dbReference type="Proteomes" id="UP001499854"/>
    </source>
</evidence>
<dbReference type="EMBL" id="BAAAQM010000021">
    <property type="protein sequence ID" value="GAA1975698.1"/>
    <property type="molecule type" value="Genomic_DNA"/>
</dbReference>
<dbReference type="RefSeq" id="WP_344658564.1">
    <property type="nucleotide sequence ID" value="NZ_BAAAQM010000021.1"/>
</dbReference>